<keyword evidence="7" id="KW-0274">FAD</keyword>
<evidence type="ECO:0000256" key="1">
    <source>
        <dbReference type="ARBA" id="ARBA00001974"/>
    </source>
</evidence>
<dbReference type="CDD" id="cd06198">
    <property type="entry name" value="FNR_like_3"/>
    <property type="match status" value="1"/>
</dbReference>
<dbReference type="GO" id="GO:0051537">
    <property type="term" value="F:2 iron, 2 sulfur cluster binding"/>
    <property type="evidence" value="ECO:0007669"/>
    <property type="project" value="UniProtKB-KW"/>
</dbReference>
<dbReference type="InterPro" id="IPR013130">
    <property type="entry name" value="Fe3_Rdtase_TM_dom"/>
</dbReference>
<dbReference type="PANTHER" id="PTHR47354:SF8">
    <property type="entry name" value="1,2-PHENYLACETYL-COA EPOXIDASE, SUBUNIT E"/>
    <property type="match status" value="1"/>
</dbReference>
<dbReference type="Proteomes" id="UP000680020">
    <property type="component" value="Unassembled WGS sequence"/>
</dbReference>
<protein>
    <submittedName>
        <fullName evidence="15">Ferric reductase-like transmembrane domain-containing protein</fullName>
    </submittedName>
</protein>
<dbReference type="SUPFAM" id="SSF63380">
    <property type="entry name" value="Riboflavin synthase domain-like"/>
    <property type="match status" value="1"/>
</dbReference>
<keyword evidence="12 13" id="KW-0472">Membrane</keyword>
<keyword evidence="5" id="KW-0001">2Fe-2S</keyword>
<evidence type="ECO:0000256" key="2">
    <source>
        <dbReference type="ARBA" id="ARBA00004141"/>
    </source>
</evidence>
<evidence type="ECO:0000256" key="9">
    <source>
        <dbReference type="ARBA" id="ARBA00023002"/>
    </source>
</evidence>
<dbReference type="RefSeq" id="WP_213404204.1">
    <property type="nucleotide sequence ID" value="NZ_JAGIBT010000009.1"/>
</dbReference>
<evidence type="ECO:0000256" key="7">
    <source>
        <dbReference type="ARBA" id="ARBA00022827"/>
    </source>
</evidence>
<feature type="transmembrane region" description="Helical" evidence="13">
    <location>
        <begin position="193"/>
        <end position="211"/>
    </location>
</feature>
<evidence type="ECO:0000313" key="15">
    <source>
        <dbReference type="EMBL" id="MBS7825175.1"/>
    </source>
</evidence>
<keyword evidence="10" id="KW-0408">Iron</keyword>
<dbReference type="Gene3D" id="3.40.50.80">
    <property type="entry name" value="Nucleotide-binding domain of ferredoxin-NADP reductase (FNR) module"/>
    <property type="match status" value="1"/>
</dbReference>
<dbReference type="InterPro" id="IPR013112">
    <property type="entry name" value="FAD-bd_8"/>
</dbReference>
<gene>
    <name evidence="15" type="ORF">J7561_08160</name>
</gene>
<comment type="cofactor">
    <cofactor evidence="1">
        <name>FAD</name>
        <dbReference type="ChEBI" id="CHEBI:57692"/>
    </cofactor>
</comment>
<evidence type="ECO:0000256" key="13">
    <source>
        <dbReference type="SAM" id="Phobius"/>
    </source>
</evidence>
<dbReference type="AlphaFoldDB" id="A0AB35BY06"/>
<dbReference type="GO" id="GO:0016020">
    <property type="term" value="C:membrane"/>
    <property type="evidence" value="ECO:0007669"/>
    <property type="project" value="UniProtKB-SubCell"/>
</dbReference>
<feature type="transmembrane region" description="Helical" evidence="13">
    <location>
        <begin position="167"/>
        <end position="187"/>
    </location>
</feature>
<dbReference type="GO" id="GO:0046872">
    <property type="term" value="F:metal ion binding"/>
    <property type="evidence" value="ECO:0007669"/>
    <property type="project" value="UniProtKB-KW"/>
</dbReference>
<keyword evidence="3" id="KW-0285">Flavoprotein</keyword>
<comment type="caution">
    <text evidence="15">The sequence shown here is derived from an EMBL/GenBank/DDBJ whole genome shotgun (WGS) entry which is preliminary data.</text>
</comment>
<keyword evidence="4 13" id="KW-0812">Transmembrane</keyword>
<feature type="transmembrane region" description="Helical" evidence="13">
    <location>
        <begin position="77"/>
        <end position="95"/>
    </location>
</feature>
<evidence type="ECO:0000256" key="8">
    <source>
        <dbReference type="ARBA" id="ARBA00022989"/>
    </source>
</evidence>
<keyword evidence="8 13" id="KW-1133">Transmembrane helix</keyword>
<name>A0AB35BY06_9GAMM</name>
<evidence type="ECO:0000256" key="4">
    <source>
        <dbReference type="ARBA" id="ARBA00022692"/>
    </source>
</evidence>
<reference evidence="15" key="1">
    <citation type="submission" date="2021-03" db="EMBL/GenBank/DDBJ databases">
        <title>Identification and antibiotic profiling of Wohlfahrtiimonas chitiniclastica, an underestimated human pathogen.</title>
        <authorList>
            <person name="Kopf A."/>
            <person name="Bunk B."/>
            <person name="Coldewey S."/>
            <person name="Gunzer F."/>
            <person name="Riedel T."/>
            <person name="Schroettner P."/>
        </authorList>
    </citation>
    <scope>NUCLEOTIDE SEQUENCE</scope>
    <source>
        <strain evidence="15">DSM 100917</strain>
    </source>
</reference>
<comment type="subcellular location">
    <subcellularLocation>
        <location evidence="2">Membrane</location>
        <topology evidence="2">Multi-pass membrane protein</topology>
    </subcellularLocation>
</comment>
<dbReference type="Pfam" id="PF01794">
    <property type="entry name" value="Ferric_reduct"/>
    <property type="match status" value="1"/>
</dbReference>
<dbReference type="Gene3D" id="2.40.30.10">
    <property type="entry name" value="Translation factors"/>
    <property type="match status" value="1"/>
</dbReference>
<dbReference type="PANTHER" id="PTHR47354">
    <property type="entry name" value="NADH OXIDOREDUCTASE HCR"/>
    <property type="match status" value="1"/>
</dbReference>
<dbReference type="InterPro" id="IPR017938">
    <property type="entry name" value="Riboflavin_synthase-like_b-brl"/>
</dbReference>
<keyword evidence="11" id="KW-0411">Iron-sulfur</keyword>
<feature type="transmembrane region" description="Helical" evidence="13">
    <location>
        <begin position="138"/>
        <end position="155"/>
    </location>
</feature>
<evidence type="ECO:0000256" key="5">
    <source>
        <dbReference type="ARBA" id="ARBA00022714"/>
    </source>
</evidence>
<dbReference type="SUPFAM" id="SSF52343">
    <property type="entry name" value="Ferredoxin reductase-like, C-terminal NADP-linked domain"/>
    <property type="match status" value="1"/>
</dbReference>
<dbReference type="Pfam" id="PF00175">
    <property type="entry name" value="NAD_binding_1"/>
    <property type="match status" value="1"/>
</dbReference>
<dbReference type="InterPro" id="IPR017927">
    <property type="entry name" value="FAD-bd_FR_type"/>
</dbReference>
<keyword evidence="9" id="KW-0560">Oxidoreductase</keyword>
<dbReference type="GO" id="GO:0016491">
    <property type="term" value="F:oxidoreductase activity"/>
    <property type="evidence" value="ECO:0007669"/>
    <property type="project" value="UniProtKB-KW"/>
</dbReference>
<evidence type="ECO:0000256" key="11">
    <source>
        <dbReference type="ARBA" id="ARBA00023014"/>
    </source>
</evidence>
<dbReference type="Pfam" id="PF08022">
    <property type="entry name" value="FAD_binding_8"/>
    <property type="match status" value="1"/>
</dbReference>
<proteinExistence type="predicted"/>
<organism evidence="15 16">
    <name type="scientific">Wohlfahrtiimonas chitiniclastica</name>
    <dbReference type="NCBI Taxonomy" id="400946"/>
    <lineage>
        <taxon>Bacteria</taxon>
        <taxon>Pseudomonadati</taxon>
        <taxon>Pseudomonadota</taxon>
        <taxon>Gammaproteobacteria</taxon>
        <taxon>Cardiobacteriales</taxon>
        <taxon>Ignatzschineriaceae</taxon>
        <taxon>Wohlfahrtiimonas</taxon>
    </lineage>
</organism>
<dbReference type="GO" id="GO:0050660">
    <property type="term" value="F:flavin adenine dinucleotide binding"/>
    <property type="evidence" value="ECO:0007669"/>
    <property type="project" value="TreeGrafter"/>
</dbReference>
<dbReference type="InterPro" id="IPR050415">
    <property type="entry name" value="MRET"/>
</dbReference>
<evidence type="ECO:0000256" key="10">
    <source>
        <dbReference type="ARBA" id="ARBA00023004"/>
    </source>
</evidence>
<dbReference type="EMBL" id="JAGIBU010000008">
    <property type="protein sequence ID" value="MBS7825175.1"/>
    <property type="molecule type" value="Genomic_DNA"/>
</dbReference>
<accession>A0AB35BY06</accession>
<sequence length="436" mass="49164">MNRQRLMILGIITLALLAWGIDLYQHPITWSGMVLRKQLIYLSGLMAFLFMGLILVLSIRPRCLERWFGGLDQMYALHKWAGIFAIGFAVFHYLIKLGKPVFVYLFGAGAGKGPKPELFGFEAWLKSFSGIAKDLGEYLVYFLMVMLVITLWQKFSYKIWRHLHRLMAPVFIVLAFHSLVLMPFSYWTQPVGMLIVLVSVVGSMAAVWAMLGKIGAGVRHQGTIIAIKHHHGIIDVTCQLPKSFHHQAGQFAFLRTSALEGAHPFTLSCADQGNGQVRLTIKDLGDYTHSLMTNLHVGDTVTVEGPYGCFQYNDQSPQIWVAGGIGITPFMAWLEAMVNTPKIRPEVDFYYCVKAPHEAIDVAHIKALIHQLPNVRFHLHISDEAGFLTMDKIAAKASEAKAVWFCGPQPFAESLRKDLPKHLPKATFHQERFNFR</sequence>
<dbReference type="PRINTS" id="PR00410">
    <property type="entry name" value="PHEHYDRXLASE"/>
</dbReference>
<evidence type="ECO:0000256" key="6">
    <source>
        <dbReference type="ARBA" id="ARBA00022723"/>
    </source>
</evidence>
<evidence type="ECO:0000259" key="14">
    <source>
        <dbReference type="PROSITE" id="PS51384"/>
    </source>
</evidence>
<keyword evidence="6" id="KW-0479">Metal-binding</keyword>
<feature type="transmembrane region" description="Helical" evidence="13">
    <location>
        <begin position="39"/>
        <end position="57"/>
    </location>
</feature>
<evidence type="ECO:0000256" key="12">
    <source>
        <dbReference type="ARBA" id="ARBA00023136"/>
    </source>
</evidence>
<dbReference type="InterPro" id="IPR001433">
    <property type="entry name" value="OxRdtase_FAD/NAD-bd"/>
</dbReference>
<evidence type="ECO:0000256" key="3">
    <source>
        <dbReference type="ARBA" id="ARBA00022630"/>
    </source>
</evidence>
<dbReference type="PROSITE" id="PS51384">
    <property type="entry name" value="FAD_FR"/>
    <property type="match status" value="1"/>
</dbReference>
<dbReference type="InterPro" id="IPR039261">
    <property type="entry name" value="FNR_nucleotide-bd"/>
</dbReference>
<feature type="domain" description="FAD-binding FR-type" evidence="14">
    <location>
        <begin position="217"/>
        <end position="313"/>
    </location>
</feature>
<evidence type="ECO:0000313" key="16">
    <source>
        <dbReference type="Proteomes" id="UP000680020"/>
    </source>
</evidence>